<feature type="compositionally biased region" description="Polar residues" evidence="1">
    <location>
        <begin position="1"/>
        <end position="10"/>
    </location>
</feature>
<organism evidence="3 4">
    <name type="scientific">Polytolypa hystricis (strain UAMH7299)</name>
    <dbReference type="NCBI Taxonomy" id="1447883"/>
    <lineage>
        <taxon>Eukaryota</taxon>
        <taxon>Fungi</taxon>
        <taxon>Dikarya</taxon>
        <taxon>Ascomycota</taxon>
        <taxon>Pezizomycotina</taxon>
        <taxon>Eurotiomycetes</taxon>
        <taxon>Eurotiomycetidae</taxon>
        <taxon>Onygenales</taxon>
        <taxon>Onygenales incertae sedis</taxon>
        <taxon>Polytolypa</taxon>
    </lineage>
</organism>
<feature type="compositionally biased region" description="Acidic residues" evidence="1">
    <location>
        <begin position="148"/>
        <end position="157"/>
    </location>
</feature>
<comment type="caution">
    <text evidence="3">The sequence shown here is derived from an EMBL/GenBank/DDBJ whole genome shotgun (WGS) entry which is preliminary data.</text>
</comment>
<feature type="non-terminal residue" evidence="3">
    <location>
        <position position="236"/>
    </location>
</feature>
<reference evidence="3 4" key="1">
    <citation type="submission" date="2017-10" db="EMBL/GenBank/DDBJ databases">
        <title>Comparative genomics in systemic dimorphic fungi from Ajellomycetaceae.</title>
        <authorList>
            <person name="Munoz J.F."/>
            <person name="Mcewen J.G."/>
            <person name="Clay O.K."/>
            <person name="Cuomo C.A."/>
        </authorList>
    </citation>
    <scope>NUCLEOTIDE SEQUENCE [LARGE SCALE GENOMIC DNA]</scope>
    <source>
        <strain evidence="3 4">UAMH7299</strain>
    </source>
</reference>
<evidence type="ECO:0000256" key="1">
    <source>
        <dbReference type="SAM" id="MobiDB-lite"/>
    </source>
</evidence>
<dbReference type="OrthoDB" id="41445at2759"/>
<dbReference type="Pfam" id="PF01878">
    <property type="entry name" value="EVE"/>
    <property type="match status" value="1"/>
</dbReference>
<feature type="compositionally biased region" description="Low complexity" evidence="1">
    <location>
        <begin position="64"/>
        <end position="92"/>
    </location>
</feature>
<gene>
    <name evidence="3" type="ORF">AJ80_07138</name>
</gene>
<evidence type="ECO:0000259" key="2">
    <source>
        <dbReference type="Pfam" id="PF01878"/>
    </source>
</evidence>
<dbReference type="PANTHER" id="PTHR14087:SF7">
    <property type="entry name" value="THYMOCYTE NUCLEAR PROTEIN 1"/>
    <property type="match status" value="1"/>
</dbReference>
<dbReference type="GO" id="GO:0005634">
    <property type="term" value="C:nucleus"/>
    <property type="evidence" value="ECO:0007669"/>
    <property type="project" value="TreeGrafter"/>
</dbReference>
<name>A0A2B7XRX4_POLH7</name>
<dbReference type="SUPFAM" id="SSF88697">
    <property type="entry name" value="PUA domain-like"/>
    <property type="match status" value="1"/>
</dbReference>
<feature type="compositionally biased region" description="Polar residues" evidence="1">
    <location>
        <begin position="46"/>
        <end position="57"/>
    </location>
</feature>
<dbReference type="Proteomes" id="UP000224634">
    <property type="component" value="Unassembled WGS sequence"/>
</dbReference>
<dbReference type="PANTHER" id="PTHR14087">
    <property type="entry name" value="THYMOCYTE NUCLEAR PROTEIN 1"/>
    <property type="match status" value="1"/>
</dbReference>
<feature type="domain" description="EVE" evidence="2">
    <location>
        <begin position="163"/>
        <end position="234"/>
    </location>
</feature>
<proteinExistence type="predicted"/>
<dbReference type="Gene3D" id="3.10.590.10">
    <property type="entry name" value="ph1033 like domains"/>
    <property type="match status" value="1"/>
</dbReference>
<feature type="region of interest" description="Disordered" evidence="1">
    <location>
        <begin position="1"/>
        <end position="161"/>
    </location>
</feature>
<sequence length="236" mass="25204">MAPTKRSASPNGEAASADHSMGSRTRSKRVKGPVEETAAASRPRRSGSTAVSTSITNGDEKGTTTRTRATKTAGTKTASKAKGTTTTITAKKGTGKVGRPRKITKNSTSTTTAPAKENKAPKANGTANVLSDEDDGDDSSKLSSVPASDDEMGDVDEDSSKSYWLMKAEPESRFEKGVDVKFSIDDLREAKEPEPWDARNNMRAMRKGDLAFFYHSNCKTPGIAGIMEIVREHSVD</sequence>
<dbReference type="AlphaFoldDB" id="A0A2B7XRX4"/>
<dbReference type="InterPro" id="IPR052181">
    <property type="entry name" value="5hmC_binding"/>
</dbReference>
<keyword evidence="4" id="KW-1185">Reference proteome</keyword>
<accession>A0A2B7XRX4</accession>
<dbReference type="InterPro" id="IPR002740">
    <property type="entry name" value="EVE_domain"/>
</dbReference>
<dbReference type="InterPro" id="IPR015947">
    <property type="entry name" value="PUA-like_sf"/>
</dbReference>
<dbReference type="EMBL" id="PDNA01000133">
    <property type="protein sequence ID" value="PGH11348.1"/>
    <property type="molecule type" value="Genomic_DNA"/>
</dbReference>
<evidence type="ECO:0000313" key="4">
    <source>
        <dbReference type="Proteomes" id="UP000224634"/>
    </source>
</evidence>
<protein>
    <submittedName>
        <fullName evidence="3">Thymocyte nuclear protein 1</fullName>
    </submittedName>
</protein>
<evidence type="ECO:0000313" key="3">
    <source>
        <dbReference type="EMBL" id="PGH11348.1"/>
    </source>
</evidence>
<dbReference type="STRING" id="1447883.A0A2B7XRX4"/>